<dbReference type="AlphaFoldDB" id="A0A7G9T459"/>
<comment type="similarity">
    <text evidence="1 3 4">Belongs to the GroES chaperonin family.</text>
</comment>
<name>A0A7G9T459_9LACO</name>
<protein>
    <recommendedName>
        <fullName evidence="3">Co-chaperonin GroES</fullName>
    </recommendedName>
    <alternativeName>
        <fullName evidence="3">10 kDa chaperonin</fullName>
    </alternativeName>
    <alternativeName>
        <fullName evidence="3">Chaperonin-10</fullName>
        <shortName evidence="3">Cpn10</shortName>
    </alternativeName>
</protein>
<dbReference type="Pfam" id="PF00166">
    <property type="entry name" value="Cpn10"/>
    <property type="match status" value="1"/>
</dbReference>
<evidence type="ECO:0000313" key="6">
    <source>
        <dbReference type="Proteomes" id="UP000515800"/>
    </source>
</evidence>
<sequence>MLKPLGDRILLQVEQEQEQTVGGIVIASNAQEKSTIGKVVAISDKSIGDLQAPTAVKVGDEVLFDKYAGTEVKNAGETYLVVHEKDLIAVL</sequence>
<accession>A0A7G9T459</accession>
<evidence type="ECO:0000256" key="4">
    <source>
        <dbReference type="RuleBase" id="RU000535"/>
    </source>
</evidence>
<dbReference type="SUPFAM" id="SSF50129">
    <property type="entry name" value="GroES-like"/>
    <property type="match status" value="1"/>
</dbReference>
<reference evidence="5 6" key="1">
    <citation type="submission" date="2020-08" db="EMBL/GenBank/DDBJ databases">
        <title>Genome sequence of Weissella diestrammenae KACC 16890T.</title>
        <authorList>
            <person name="Hyun D.-W."/>
            <person name="Bae J.-W."/>
        </authorList>
    </citation>
    <scope>NUCLEOTIDE SEQUENCE [LARGE SCALE GENOMIC DNA]</scope>
    <source>
        <strain evidence="5 6">KACC 16890</strain>
    </source>
</reference>
<dbReference type="GO" id="GO:0044183">
    <property type="term" value="F:protein folding chaperone"/>
    <property type="evidence" value="ECO:0007669"/>
    <property type="project" value="InterPro"/>
</dbReference>
<dbReference type="Gene3D" id="2.30.33.40">
    <property type="entry name" value="GroES chaperonin"/>
    <property type="match status" value="1"/>
</dbReference>
<dbReference type="PANTHER" id="PTHR10772:SF58">
    <property type="entry name" value="CO-CHAPERONIN GROES"/>
    <property type="match status" value="1"/>
</dbReference>
<evidence type="ECO:0000256" key="1">
    <source>
        <dbReference type="ARBA" id="ARBA00006975"/>
    </source>
</evidence>
<dbReference type="KEGG" id="wdi:H9L19_05665"/>
<dbReference type="PANTHER" id="PTHR10772">
    <property type="entry name" value="10 KDA HEAT SHOCK PROTEIN"/>
    <property type="match status" value="1"/>
</dbReference>
<gene>
    <name evidence="3" type="primary">groES</name>
    <name evidence="3" type="synonym">groS</name>
    <name evidence="5" type="ORF">H9L19_05665</name>
</gene>
<dbReference type="HAMAP" id="MF_00580">
    <property type="entry name" value="CH10"/>
    <property type="match status" value="1"/>
</dbReference>
<dbReference type="FunFam" id="2.30.33.40:FF:000001">
    <property type="entry name" value="10 kDa chaperonin"/>
    <property type="match status" value="1"/>
</dbReference>
<evidence type="ECO:0000313" key="5">
    <source>
        <dbReference type="EMBL" id="QNN74884.1"/>
    </source>
</evidence>
<dbReference type="RefSeq" id="WP_187528719.1">
    <property type="nucleotide sequence ID" value="NZ_CP060724.1"/>
</dbReference>
<dbReference type="GO" id="GO:0005737">
    <property type="term" value="C:cytoplasm"/>
    <property type="evidence" value="ECO:0007669"/>
    <property type="project" value="UniProtKB-SubCell"/>
</dbReference>
<comment type="subunit">
    <text evidence="3">Heptamer of 7 subunits arranged in a ring. Interacts with the chaperonin GroEL.</text>
</comment>
<dbReference type="GO" id="GO:0051082">
    <property type="term" value="F:unfolded protein binding"/>
    <property type="evidence" value="ECO:0007669"/>
    <property type="project" value="TreeGrafter"/>
</dbReference>
<dbReference type="Proteomes" id="UP000515800">
    <property type="component" value="Chromosome"/>
</dbReference>
<keyword evidence="6" id="KW-1185">Reference proteome</keyword>
<dbReference type="CDD" id="cd00320">
    <property type="entry name" value="cpn10"/>
    <property type="match status" value="1"/>
</dbReference>
<comment type="function">
    <text evidence="3 4">Together with the chaperonin GroEL, plays an essential role in assisting protein folding. The GroEL-GroES system forms a nano-cage that allows encapsulation of the non-native substrate proteins and provides a physical environment optimized to promote and accelerate protein folding. GroES binds to the apical surface of the GroEL ring, thereby capping the opening of the GroEL channel.</text>
</comment>
<dbReference type="PROSITE" id="PS00681">
    <property type="entry name" value="CHAPERONINS_CPN10"/>
    <property type="match status" value="1"/>
</dbReference>
<proteinExistence type="inferred from homology"/>
<dbReference type="SMART" id="SM00883">
    <property type="entry name" value="Cpn10"/>
    <property type="match status" value="1"/>
</dbReference>
<dbReference type="InterPro" id="IPR037124">
    <property type="entry name" value="Chaperonin_GroES_sf"/>
</dbReference>
<dbReference type="GO" id="GO:0051087">
    <property type="term" value="F:protein-folding chaperone binding"/>
    <property type="evidence" value="ECO:0007669"/>
    <property type="project" value="TreeGrafter"/>
</dbReference>
<dbReference type="GO" id="GO:0046872">
    <property type="term" value="F:metal ion binding"/>
    <property type="evidence" value="ECO:0007669"/>
    <property type="project" value="TreeGrafter"/>
</dbReference>
<evidence type="ECO:0000256" key="2">
    <source>
        <dbReference type="ARBA" id="ARBA00023186"/>
    </source>
</evidence>
<dbReference type="InterPro" id="IPR020818">
    <property type="entry name" value="Chaperonin_GroES"/>
</dbReference>
<organism evidence="5 6">
    <name type="scientific">Weissella diestrammenae</name>
    <dbReference type="NCBI Taxonomy" id="1162633"/>
    <lineage>
        <taxon>Bacteria</taxon>
        <taxon>Bacillati</taxon>
        <taxon>Bacillota</taxon>
        <taxon>Bacilli</taxon>
        <taxon>Lactobacillales</taxon>
        <taxon>Lactobacillaceae</taxon>
        <taxon>Weissella</taxon>
    </lineage>
</organism>
<keyword evidence="2 3" id="KW-0143">Chaperone</keyword>
<dbReference type="PRINTS" id="PR00297">
    <property type="entry name" value="CHAPERONIN10"/>
</dbReference>
<dbReference type="GO" id="GO:0005524">
    <property type="term" value="F:ATP binding"/>
    <property type="evidence" value="ECO:0007669"/>
    <property type="project" value="InterPro"/>
</dbReference>
<dbReference type="EMBL" id="CP060724">
    <property type="protein sequence ID" value="QNN74884.1"/>
    <property type="molecule type" value="Genomic_DNA"/>
</dbReference>
<evidence type="ECO:0000256" key="3">
    <source>
        <dbReference type="HAMAP-Rule" id="MF_00580"/>
    </source>
</evidence>
<comment type="subcellular location">
    <subcellularLocation>
        <location evidence="3">Cytoplasm</location>
    </subcellularLocation>
</comment>
<dbReference type="InterPro" id="IPR018369">
    <property type="entry name" value="Chaprnonin_Cpn10_CS"/>
</dbReference>
<dbReference type="InterPro" id="IPR011032">
    <property type="entry name" value="GroES-like_sf"/>
</dbReference>
<keyword evidence="3" id="KW-0963">Cytoplasm</keyword>